<keyword evidence="4" id="KW-1185">Reference proteome</keyword>
<evidence type="ECO:0000259" key="2">
    <source>
        <dbReference type="Pfam" id="PF07510"/>
    </source>
</evidence>
<feature type="chain" id="PRO_5046333554" evidence="1">
    <location>
        <begin position="31"/>
        <end position="212"/>
    </location>
</feature>
<proteinExistence type="predicted"/>
<dbReference type="PANTHER" id="PTHR24094">
    <property type="entry name" value="SECRETED PROTEIN"/>
    <property type="match status" value="1"/>
</dbReference>
<dbReference type="EMBL" id="BAAABU010000004">
    <property type="protein sequence ID" value="GAA0226479.1"/>
    <property type="molecule type" value="Genomic_DNA"/>
</dbReference>
<accession>A0ABN0TNZ9</accession>
<feature type="domain" description="GmrSD restriction endonucleases C-terminal" evidence="2">
    <location>
        <begin position="101"/>
        <end position="205"/>
    </location>
</feature>
<dbReference type="Proteomes" id="UP001500416">
    <property type="component" value="Unassembled WGS sequence"/>
</dbReference>
<protein>
    <submittedName>
        <fullName evidence="3">HNH endonuclease family protein</fullName>
    </submittedName>
</protein>
<keyword evidence="3" id="KW-0540">Nuclease</keyword>
<gene>
    <name evidence="3" type="ORF">GCM10010492_25980</name>
</gene>
<dbReference type="InterPro" id="IPR011089">
    <property type="entry name" value="GmrSD_C"/>
</dbReference>
<evidence type="ECO:0000313" key="4">
    <source>
        <dbReference type="Proteomes" id="UP001500416"/>
    </source>
</evidence>
<dbReference type="Pfam" id="PF07510">
    <property type="entry name" value="GmrSD_C"/>
    <property type="match status" value="1"/>
</dbReference>
<keyword evidence="3" id="KW-0378">Hydrolase</keyword>
<dbReference type="PANTHER" id="PTHR24094:SF15">
    <property type="entry name" value="AMP-DEPENDENT SYNTHETASE_LIGASE DOMAIN-CONTAINING PROTEIN-RELATED"/>
    <property type="match status" value="1"/>
</dbReference>
<organism evidence="3 4">
    <name type="scientific">Saccharothrix mutabilis subsp. mutabilis</name>
    <dbReference type="NCBI Taxonomy" id="66855"/>
    <lineage>
        <taxon>Bacteria</taxon>
        <taxon>Bacillati</taxon>
        <taxon>Actinomycetota</taxon>
        <taxon>Actinomycetes</taxon>
        <taxon>Pseudonocardiales</taxon>
        <taxon>Pseudonocardiaceae</taxon>
        <taxon>Saccharothrix</taxon>
    </lineage>
</organism>
<keyword evidence="3" id="KW-0255">Endonuclease</keyword>
<name>A0ABN0TNZ9_9PSEU</name>
<feature type="signal peptide" evidence="1">
    <location>
        <begin position="1"/>
        <end position="30"/>
    </location>
</feature>
<dbReference type="RefSeq" id="WP_343933993.1">
    <property type="nucleotide sequence ID" value="NZ_BAAABU010000004.1"/>
</dbReference>
<evidence type="ECO:0000256" key="1">
    <source>
        <dbReference type="SAM" id="SignalP"/>
    </source>
</evidence>
<reference evidence="3 4" key="1">
    <citation type="journal article" date="2019" name="Int. J. Syst. Evol. Microbiol.">
        <title>The Global Catalogue of Microorganisms (GCM) 10K type strain sequencing project: providing services to taxonomists for standard genome sequencing and annotation.</title>
        <authorList>
            <consortium name="The Broad Institute Genomics Platform"/>
            <consortium name="The Broad Institute Genome Sequencing Center for Infectious Disease"/>
            <person name="Wu L."/>
            <person name="Ma J."/>
        </authorList>
    </citation>
    <scope>NUCLEOTIDE SEQUENCE [LARGE SCALE GENOMIC DNA]</scope>
    <source>
        <strain evidence="3 4">JCM 3380</strain>
    </source>
</reference>
<sequence>MSTVNNPARFSITLLLAGALTLGLTAPAQATPPDIPSTATASSELAALTVASEGSMTGYSRDLFPHWTTVSGTCNTRETVLKRDGTNVVTDSNCAATSGRWYSPYDGATWSAASDVDIDHIVPLAEAWRSGASSWTTSRRQSFANDLSGPQLIAVTDNVNQAKGDQDPALWKPPLTSYWCTYAKMWVHTKYRWGLKVNSAEKTALQSMLGRC</sequence>
<dbReference type="GO" id="GO:0004519">
    <property type="term" value="F:endonuclease activity"/>
    <property type="evidence" value="ECO:0007669"/>
    <property type="project" value="UniProtKB-KW"/>
</dbReference>
<keyword evidence="1" id="KW-0732">Signal</keyword>
<evidence type="ECO:0000313" key="3">
    <source>
        <dbReference type="EMBL" id="GAA0226479.1"/>
    </source>
</evidence>
<comment type="caution">
    <text evidence="3">The sequence shown here is derived from an EMBL/GenBank/DDBJ whole genome shotgun (WGS) entry which is preliminary data.</text>
</comment>